<dbReference type="InterPro" id="IPR036397">
    <property type="entry name" value="RNaseH_sf"/>
</dbReference>
<gene>
    <name evidence="1" type="ORF">EEDITHA_LOCUS1919</name>
</gene>
<keyword evidence="2" id="KW-1185">Reference proteome</keyword>
<organism evidence="1 2">
    <name type="scientific">Euphydryas editha</name>
    <name type="common">Edith's checkerspot</name>
    <dbReference type="NCBI Taxonomy" id="104508"/>
    <lineage>
        <taxon>Eukaryota</taxon>
        <taxon>Metazoa</taxon>
        <taxon>Ecdysozoa</taxon>
        <taxon>Arthropoda</taxon>
        <taxon>Hexapoda</taxon>
        <taxon>Insecta</taxon>
        <taxon>Pterygota</taxon>
        <taxon>Neoptera</taxon>
        <taxon>Endopterygota</taxon>
        <taxon>Lepidoptera</taxon>
        <taxon>Glossata</taxon>
        <taxon>Ditrysia</taxon>
        <taxon>Papilionoidea</taxon>
        <taxon>Nymphalidae</taxon>
        <taxon>Nymphalinae</taxon>
        <taxon>Euphydryas</taxon>
    </lineage>
</organism>
<comment type="caution">
    <text evidence="1">The sequence shown here is derived from an EMBL/GenBank/DDBJ whole genome shotgun (WGS) entry which is preliminary data.</text>
</comment>
<accession>A0AAU9TL32</accession>
<dbReference type="Gene3D" id="3.30.420.10">
    <property type="entry name" value="Ribonuclease H-like superfamily/Ribonuclease H"/>
    <property type="match status" value="1"/>
</dbReference>
<reference evidence="1" key="1">
    <citation type="submission" date="2022-03" db="EMBL/GenBank/DDBJ databases">
        <authorList>
            <person name="Tunstrom K."/>
        </authorList>
    </citation>
    <scope>NUCLEOTIDE SEQUENCE</scope>
</reference>
<dbReference type="AlphaFoldDB" id="A0AAU9TL32"/>
<protein>
    <submittedName>
        <fullName evidence="1">Uncharacterized protein</fullName>
    </submittedName>
</protein>
<sequence length="116" mass="13596">MDQRIFARTSLLSRKFFTKNNTVTMPPYLPSMAPCDFLKITSTLKGRRFTGKGDIKIASLEELKAMPNSEFEKFCKDWKKLWCVYKCIISNGDYFEGENINVDNFFFAKTIIFFIF</sequence>
<evidence type="ECO:0000313" key="2">
    <source>
        <dbReference type="Proteomes" id="UP001153954"/>
    </source>
</evidence>
<dbReference type="EMBL" id="CAKOGL010000004">
    <property type="protein sequence ID" value="CAH2085445.1"/>
    <property type="molecule type" value="Genomic_DNA"/>
</dbReference>
<proteinExistence type="predicted"/>
<dbReference type="Proteomes" id="UP001153954">
    <property type="component" value="Unassembled WGS sequence"/>
</dbReference>
<name>A0AAU9TL32_EUPED</name>
<evidence type="ECO:0000313" key="1">
    <source>
        <dbReference type="EMBL" id="CAH2085445.1"/>
    </source>
</evidence>
<dbReference type="GO" id="GO:0003676">
    <property type="term" value="F:nucleic acid binding"/>
    <property type="evidence" value="ECO:0007669"/>
    <property type="project" value="InterPro"/>
</dbReference>